<evidence type="ECO:0000256" key="1">
    <source>
        <dbReference type="ARBA" id="ARBA00004651"/>
    </source>
</evidence>
<evidence type="ECO:0000313" key="10">
    <source>
        <dbReference type="Proteomes" id="UP001196870"/>
    </source>
</evidence>
<keyword evidence="6 8" id="KW-0472">Membrane</keyword>
<comment type="caution">
    <text evidence="9">The sequence shown here is derived from an EMBL/GenBank/DDBJ whole genome shotgun (WGS) entry which is preliminary data.</text>
</comment>
<evidence type="ECO:0000313" key="9">
    <source>
        <dbReference type="EMBL" id="MBR0663775.1"/>
    </source>
</evidence>
<dbReference type="PIRSF" id="PIRSF004810">
    <property type="entry name" value="ChrA"/>
    <property type="match status" value="1"/>
</dbReference>
<feature type="transmembrane region" description="Helical" evidence="8">
    <location>
        <begin position="103"/>
        <end position="126"/>
    </location>
</feature>
<evidence type="ECO:0000256" key="6">
    <source>
        <dbReference type="ARBA" id="ARBA00023136"/>
    </source>
</evidence>
<dbReference type="Pfam" id="PF02417">
    <property type="entry name" value="Chromate_transp"/>
    <property type="match status" value="2"/>
</dbReference>
<dbReference type="EMBL" id="JAAGBB010000005">
    <property type="protein sequence ID" value="MBR0663775.1"/>
    <property type="molecule type" value="Genomic_DNA"/>
</dbReference>
<keyword evidence="10" id="KW-1185">Reference proteome</keyword>
<reference evidence="10" key="1">
    <citation type="journal article" date="2021" name="Syst. Appl. Microbiol.">
        <title>Roseomonas hellenica sp. nov., isolated from roots of wild-growing Alkanna tinctoria.</title>
        <authorList>
            <person name="Rat A."/>
            <person name="Naranjo H.D."/>
            <person name="Lebbe L."/>
            <person name="Cnockaert M."/>
            <person name="Krigas N."/>
            <person name="Grigoriadou K."/>
            <person name="Maloupa E."/>
            <person name="Willems A."/>
        </authorList>
    </citation>
    <scope>NUCLEOTIDE SEQUENCE [LARGE SCALE GENOMIC DNA]</scope>
    <source>
        <strain evidence="10">LMG 31523</strain>
    </source>
</reference>
<dbReference type="PANTHER" id="PTHR33567">
    <property type="entry name" value="CHROMATE ION TRANSPORTER (EUROFUNG)"/>
    <property type="match status" value="1"/>
</dbReference>
<keyword evidence="3" id="KW-1003">Cell membrane</keyword>
<feature type="transmembrane region" description="Helical" evidence="8">
    <location>
        <begin position="372"/>
        <end position="396"/>
    </location>
</feature>
<dbReference type="InterPro" id="IPR014047">
    <property type="entry name" value="Chr_Tranpt_l_chain"/>
</dbReference>
<evidence type="ECO:0000256" key="5">
    <source>
        <dbReference type="ARBA" id="ARBA00022989"/>
    </source>
</evidence>
<evidence type="ECO:0000256" key="7">
    <source>
        <dbReference type="SAM" id="MobiDB-lite"/>
    </source>
</evidence>
<comment type="subcellular location">
    <subcellularLocation>
        <location evidence="1">Cell membrane</location>
        <topology evidence="1">Multi-pass membrane protein</topology>
    </subcellularLocation>
</comment>
<dbReference type="PANTHER" id="PTHR33567:SF3">
    <property type="entry name" value="CHROMATE ION TRANSPORTER (EUROFUNG)"/>
    <property type="match status" value="1"/>
</dbReference>
<sequence>MSQATTQVAEPAASPGAAAPDAAPRLPSFAAALRVWLKIGLLSFGGPAGQIALLHREVVDDRRWVSDARFLHALNFCTLLPGPEAQQLATYLGWLMHGVRGGIAAGVLFVLPGMAVMLGLSVLYATLGTVPVVAALFFGLKCAVLVLVVEALLRVARRALKTRAAWALAATAFAALYLLGVPFPVVVLAAALLGYSLPGAFRGSGHGAAKDGPPALLDAVLAADPGRPTRLAASAWRAGWVAVALWLLPVAALMLAGAGVFADIAWFFSKMAVVTVGGAYAVLAYVAQEAVAGYGWLTPDQMLVGLGLAETTPGPLILVLQFVGFLAGHGQGGIAWGIAASVLTVWVTFAPCFAFIFLGAPYVERLHANRALTGALAAVTAAVVGVIANLALWFGLRVLFAEIDRMAIGPVALDMPAPASLDPLALGLAALAAFCLFRLRLGLLRTLGVTALVGLVAKLSFG</sequence>
<feature type="compositionally biased region" description="Low complexity" evidence="7">
    <location>
        <begin position="9"/>
        <end position="21"/>
    </location>
</feature>
<feature type="transmembrane region" description="Helical" evidence="8">
    <location>
        <begin position="165"/>
        <end position="195"/>
    </location>
</feature>
<proteinExistence type="inferred from homology"/>
<keyword evidence="5 8" id="KW-1133">Transmembrane helix</keyword>
<dbReference type="RefSeq" id="WP_211851372.1">
    <property type="nucleotide sequence ID" value="NZ_JAAGBB010000005.1"/>
</dbReference>
<evidence type="ECO:0000256" key="4">
    <source>
        <dbReference type="ARBA" id="ARBA00022692"/>
    </source>
</evidence>
<evidence type="ECO:0000256" key="2">
    <source>
        <dbReference type="ARBA" id="ARBA00005262"/>
    </source>
</evidence>
<keyword evidence="4 8" id="KW-0812">Transmembrane</keyword>
<feature type="transmembrane region" description="Helical" evidence="8">
    <location>
        <begin position="238"/>
        <end position="261"/>
    </location>
</feature>
<dbReference type="Proteomes" id="UP001196870">
    <property type="component" value="Unassembled WGS sequence"/>
</dbReference>
<comment type="similarity">
    <text evidence="2">Belongs to the chromate ion transporter (CHR) (TC 2.A.51) family.</text>
</comment>
<feature type="transmembrane region" description="Helical" evidence="8">
    <location>
        <begin position="334"/>
        <end position="360"/>
    </location>
</feature>
<name>A0ABS5EU13_9PROT</name>
<protein>
    <submittedName>
        <fullName evidence="9">Chromate efflux transporter</fullName>
    </submittedName>
</protein>
<organism evidence="9 10">
    <name type="scientific">Plastoroseomonas hellenica</name>
    <dbReference type="NCBI Taxonomy" id="2687306"/>
    <lineage>
        <taxon>Bacteria</taxon>
        <taxon>Pseudomonadati</taxon>
        <taxon>Pseudomonadota</taxon>
        <taxon>Alphaproteobacteria</taxon>
        <taxon>Acetobacterales</taxon>
        <taxon>Acetobacteraceae</taxon>
        <taxon>Plastoroseomonas</taxon>
    </lineage>
</organism>
<evidence type="ECO:0000256" key="8">
    <source>
        <dbReference type="SAM" id="Phobius"/>
    </source>
</evidence>
<accession>A0ABS5EU13</accession>
<evidence type="ECO:0000256" key="3">
    <source>
        <dbReference type="ARBA" id="ARBA00022475"/>
    </source>
</evidence>
<gene>
    <name evidence="9" type="primary">chrA</name>
    <name evidence="9" type="ORF">GXW71_05330</name>
</gene>
<feature type="transmembrane region" description="Helical" evidence="8">
    <location>
        <begin position="132"/>
        <end position="153"/>
    </location>
</feature>
<dbReference type="NCBIfam" id="TIGR00937">
    <property type="entry name" value="2A51"/>
    <property type="match status" value="1"/>
</dbReference>
<dbReference type="InterPro" id="IPR003370">
    <property type="entry name" value="Chromate_transpt"/>
</dbReference>
<feature type="region of interest" description="Disordered" evidence="7">
    <location>
        <begin position="1"/>
        <end position="21"/>
    </location>
</feature>
<feature type="transmembrane region" description="Helical" evidence="8">
    <location>
        <begin position="273"/>
        <end position="297"/>
    </location>
</feature>